<evidence type="ECO:0000256" key="3">
    <source>
        <dbReference type="ARBA" id="ARBA00020392"/>
    </source>
</evidence>
<dbReference type="GO" id="GO:0015031">
    <property type="term" value="P:protein transport"/>
    <property type="evidence" value="ECO:0007669"/>
    <property type="project" value="UniProtKB-KW"/>
</dbReference>
<evidence type="ECO:0000256" key="2">
    <source>
        <dbReference type="ARBA" id="ARBA00010004"/>
    </source>
</evidence>
<keyword evidence="8" id="KW-0653">Protein transport</keyword>
<comment type="subcellular location">
    <subcellularLocation>
        <location evidence="1">Cell membrane</location>
        <topology evidence="1">Peripheral membrane protein</topology>
        <orientation evidence="1">Cytoplasmic side</orientation>
    </subcellularLocation>
</comment>
<keyword evidence="13" id="KW-0966">Cell projection</keyword>
<evidence type="ECO:0000256" key="12">
    <source>
        <dbReference type="SAM" id="MobiDB-lite"/>
    </source>
</evidence>
<keyword evidence="13" id="KW-0282">Flagellum</keyword>
<dbReference type="KEGG" id="sdf:ACG33_05715"/>
<evidence type="ECO:0000256" key="6">
    <source>
        <dbReference type="ARBA" id="ARBA00022500"/>
    </source>
</evidence>
<evidence type="ECO:0000256" key="9">
    <source>
        <dbReference type="ARBA" id="ARBA00023136"/>
    </source>
</evidence>
<dbReference type="AlphaFoldDB" id="A0A127F849"/>
<feature type="coiled-coil region" evidence="11">
    <location>
        <begin position="25"/>
        <end position="52"/>
    </location>
</feature>
<dbReference type="PIRSF" id="PIRSF019404">
    <property type="entry name" value="FliJ"/>
    <property type="match status" value="1"/>
</dbReference>
<evidence type="ECO:0000256" key="5">
    <source>
        <dbReference type="ARBA" id="ARBA00022475"/>
    </source>
</evidence>
<keyword evidence="11" id="KW-0175">Coiled coil</keyword>
<evidence type="ECO:0000313" key="14">
    <source>
        <dbReference type="Proteomes" id="UP000070250"/>
    </source>
</evidence>
<dbReference type="InterPro" id="IPR018006">
    <property type="entry name" value="Flag_FliJ_proteobac"/>
</dbReference>
<dbReference type="Proteomes" id="UP000070250">
    <property type="component" value="Chromosome"/>
</dbReference>
<accession>A0A127F849</accession>
<dbReference type="Pfam" id="PF02050">
    <property type="entry name" value="FliJ"/>
    <property type="match status" value="1"/>
</dbReference>
<keyword evidence="5" id="KW-1003">Cell membrane</keyword>
<sequence>MTRAKRLQPVRNLVDDAQQRLAQSLSACEQRLRESESRLEELRRYRSEYETHFSRCAGSGMGVTGLRDYQAFLARLGQAIGQQQELVGRAAAQRDAERTRWQEAARRAKALGHVLERWQSEERQALDRREQRDSDERAQRKVNRS</sequence>
<keyword evidence="10" id="KW-1006">Bacterial flagellum protein export</keyword>
<keyword evidence="9" id="KW-0472">Membrane</keyword>
<dbReference type="GO" id="GO:0005886">
    <property type="term" value="C:plasma membrane"/>
    <property type="evidence" value="ECO:0007669"/>
    <property type="project" value="UniProtKB-SubCell"/>
</dbReference>
<keyword evidence="4" id="KW-0813">Transport</keyword>
<keyword evidence="7" id="KW-1005">Bacterial flagellum biogenesis</keyword>
<gene>
    <name evidence="13" type="ORF">ACG33_05715</name>
</gene>
<evidence type="ECO:0000256" key="8">
    <source>
        <dbReference type="ARBA" id="ARBA00022927"/>
    </source>
</evidence>
<evidence type="ECO:0000313" key="13">
    <source>
        <dbReference type="EMBL" id="AMN46602.1"/>
    </source>
</evidence>
<organism evidence="13 14">
    <name type="scientific">Steroidobacter denitrificans</name>
    <dbReference type="NCBI Taxonomy" id="465721"/>
    <lineage>
        <taxon>Bacteria</taxon>
        <taxon>Pseudomonadati</taxon>
        <taxon>Pseudomonadota</taxon>
        <taxon>Gammaproteobacteria</taxon>
        <taxon>Steroidobacterales</taxon>
        <taxon>Steroidobacteraceae</taxon>
        <taxon>Steroidobacter</taxon>
    </lineage>
</organism>
<dbReference type="PANTHER" id="PTHR38786:SF1">
    <property type="entry name" value="FLAGELLAR FLIJ PROTEIN"/>
    <property type="match status" value="1"/>
</dbReference>
<evidence type="ECO:0000256" key="10">
    <source>
        <dbReference type="ARBA" id="ARBA00023225"/>
    </source>
</evidence>
<dbReference type="STRING" id="465721.ACG33_05715"/>
<dbReference type="NCBIfam" id="TIGR02473">
    <property type="entry name" value="flagell_FliJ"/>
    <property type="match status" value="1"/>
</dbReference>
<evidence type="ECO:0000256" key="7">
    <source>
        <dbReference type="ARBA" id="ARBA00022795"/>
    </source>
</evidence>
<dbReference type="PANTHER" id="PTHR38786">
    <property type="entry name" value="FLAGELLAR FLIJ PROTEIN"/>
    <property type="match status" value="1"/>
</dbReference>
<keyword evidence="14" id="KW-1185">Reference proteome</keyword>
<dbReference type="GO" id="GO:0044781">
    <property type="term" value="P:bacterial-type flagellum organization"/>
    <property type="evidence" value="ECO:0007669"/>
    <property type="project" value="UniProtKB-KW"/>
</dbReference>
<feature type="region of interest" description="Disordered" evidence="12">
    <location>
        <begin position="122"/>
        <end position="145"/>
    </location>
</feature>
<evidence type="ECO:0000256" key="1">
    <source>
        <dbReference type="ARBA" id="ARBA00004413"/>
    </source>
</evidence>
<keyword evidence="6" id="KW-0145">Chemotaxis</keyword>
<dbReference type="GO" id="GO:0009288">
    <property type="term" value="C:bacterial-type flagellum"/>
    <property type="evidence" value="ECO:0007669"/>
    <property type="project" value="InterPro"/>
</dbReference>
<proteinExistence type="inferred from homology"/>
<name>A0A127F849_STEDE</name>
<reference evidence="13 14" key="1">
    <citation type="submission" date="2015-06" db="EMBL/GenBank/DDBJ databases">
        <title>A Comprehensive Approach to Explore the Metabolic and Phylogenetic Diversity of Bacterial Steroid Degradation in the Environment: Testosterone as an Example.</title>
        <authorList>
            <person name="Yang F.-C."/>
            <person name="Chen Y.-L."/>
            <person name="Yu C.-P."/>
            <person name="Tang S.-L."/>
            <person name="Wang P.-H."/>
            <person name="Ismail W."/>
            <person name="Wang C.-H."/>
            <person name="Yang C.-Y."/>
            <person name="Chiang Y.-R."/>
        </authorList>
    </citation>
    <scope>NUCLEOTIDE SEQUENCE [LARGE SCALE GENOMIC DNA]</scope>
    <source>
        <strain evidence="13 14">DSM 18526</strain>
    </source>
</reference>
<evidence type="ECO:0000256" key="4">
    <source>
        <dbReference type="ARBA" id="ARBA00022448"/>
    </source>
</evidence>
<evidence type="ECO:0000256" key="11">
    <source>
        <dbReference type="SAM" id="Coils"/>
    </source>
</evidence>
<protein>
    <recommendedName>
        <fullName evidence="3">Flagellar FliJ protein</fullName>
    </recommendedName>
</protein>
<dbReference type="GO" id="GO:0003774">
    <property type="term" value="F:cytoskeletal motor activity"/>
    <property type="evidence" value="ECO:0007669"/>
    <property type="project" value="InterPro"/>
</dbReference>
<feature type="compositionally biased region" description="Basic and acidic residues" evidence="12">
    <location>
        <begin position="122"/>
        <end position="139"/>
    </location>
</feature>
<keyword evidence="13" id="KW-0969">Cilium</keyword>
<comment type="similarity">
    <text evidence="2">Belongs to the FliJ family.</text>
</comment>
<dbReference type="Gene3D" id="1.10.287.1700">
    <property type="match status" value="1"/>
</dbReference>
<dbReference type="GO" id="GO:0006935">
    <property type="term" value="P:chemotaxis"/>
    <property type="evidence" value="ECO:0007669"/>
    <property type="project" value="UniProtKB-KW"/>
</dbReference>
<dbReference type="InterPro" id="IPR052570">
    <property type="entry name" value="FliJ"/>
</dbReference>
<dbReference type="GO" id="GO:0071973">
    <property type="term" value="P:bacterial-type flagellum-dependent cell motility"/>
    <property type="evidence" value="ECO:0007669"/>
    <property type="project" value="InterPro"/>
</dbReference>
<dbReference type="RefSeq" id="WP_066919457.1">
    <property type="nucleotide sequence ID" value="NZ_CP011971.1"/>
</dbReference>
<dbReference type="InterPro" id="IPR053716">
    <property type="entry name" value="Flag_assembly_chemotaxis_eff"/>
</dbReference>
<dbReference type="EMBL" id="CP011971">
    <property type="protein sequence ID" value="AMN46602.1"/>
    <property type="molecule type" value="Genomic_DNA"/>
</dbReference>
<dbReference type="InterPro" id="IPR012823">
    <property type="entry name" value="Flagell_FliJ"/>
</dbReference>